<keyword evidence="3" id="KW-0440">LIM domain</keyword>
<evidence type="ECO:0000313" key="6">
    <source>
        <dbReference type="Proteomes" id="UP001476798"/>
    </source>
</evidence>
<protein>
    <submittedName>
        <fullName evidence="5">PDZ and LIM domain protein 5</fullName>
    </submittedName>
</protein>
<dbReference type="PANTHER" id="PTHR24214">
    <property type="entry name" value="PDZ AND LIM DOMAIN PROTEIN ZASP"/>
    <property type="match status" value="1"/>
</dbReference>
<comment type="subcellular location">
    <subcellularLocation>
        <location evidence="1">Cytoplasm</location>
    </subcellularLocation>
</comment>
<dbReference type="SMART" id="SM00228">
    <property type="entry name" value="PDZ"/>
    <property type="match status" value="1"/>
</dbReference>
<comment type="caution">
    <text evidence="5">The sequence shown here is derived from an EMBL/GenBank/DDBJ whole genome shotgun (WGS) entry which is preliminary data.</text>
</comment>
<evidence type="ECO:0000256" key="1">
    <source>
        <dbReference type="ARBA" id="ARBA00004496"/>
    </source>
</evidence>
<reference evidence="5 6" key="1">
    <citation type="submission" date="2021-06" db="EMBL/GenBank/DDBJ databases">
        <authorList>
            <person name="Palmer J.M."/>
        </authorList>
    </citation>
    <scope>NUCLEOTIDE SEQUENCE [LARGE SCALE GENOMIC DNA]</scope>
    <source>
        <strain evidence="5 6">GA_2019</strain>
        <tissue evidence="5">Muscle</tissue>
    </source>
</reference>
<dbReference type="PROSITE" id="PS50106">
    <property type="entry name" value="PDZ"/>
    <property type="match status" value="1"/>
</dbReference>
<keyword evidence="3" id="KW-0479">Metal-binding</keyword>
<proteinExistence type="predicted"/>
<gene>
    <name evidence="5" type="primary">PDLIM5_2</name>
    <name evidence="5" type="ORF">GOODEAATRI_013548</name>
</gene>
<dbReference type="InterPro" id="IPR050604">
    <property type="entry name" value="PDZ-LIM_domain"/>
</dbReference>
<dbReference type="InterPro" id="IPR001478">
    <property type="entry name" value="PDZ"/>
</dbReference>
<dbReference type="Proteomes" id="UP001476798">
    <property type="component" value="Unassembled WGS sequence"/>
</dbReference>
<evidence type="ECO:0000313" key="5">
    <source>
        <dbReference type="EMBL" id="MEQ2188297.1"/>
    </source>
</evidence>
<dbReference type="SUPFAM" id="SSF50156">
    <property type="entry name" value="PDZ domain-like"/>
    <property type="match status" value="1"/>
</dbReference>
<evidence type="ECO:0000259" key="4">
    <source>
        <dbReference type="PROSITE" id="PS50106"/>
    </source>
</evidence>
<evidence type="ECO:0000256" key="3">
    <source>
        <dbReference type="ARBA" id="ARBA00023038"/>
    </source>
</evidence>
<dbReference type="EMBL" id="JAHRIO010090877">
    <property type="protein sequence ID" value="MEQ2188297.1"/>
    <property type="molecule type" value="Genomic_DNA"/>
</dbReference>
<dbReference type="Pfam" id="PF00595">
    <property type="entry name" value="PDZ"/>
    <property type="match status" value="1"/>
</dbReference>
<accession>A0ABV0PXQ0</accession>
<feature type="domain" description="PDZ" evidence="4">
    <location>
        <begin position="40"/>
        <end position="113"/>
    </location>
</feature>
<feature type="non-terminal residue" evidence="5">
    <location>
        <position position="1"/>
    </location>
</feature>
<keyword evidence="3" id="KW-0862">Zinc</keyword>
<evidence type="ECO:0000256" key="2">
    <source>
        <dbReference type="ARBA" id="ARBA00022490"/>
    </source>
</evidence>
<keyword evidence="2" id="KW-0963">Cytoplasm</keyword>
<name>A0ABV0PXQ0_9TELE</name>
<organism evidence="5 6">
    <name type="scientific">Goodea atripinnis</name>
    <dbReference type="NCBI Taxonomy" id="208336"/>
    <lineage>
        <taxon>Eukaryota</taxon>
        <taxon>Metazoa</taxon>
        <taxon>Chordata</taxon>
        <taxon>Craniata</taxon>
        <taxon>Vertebrata</taxon>
        <taxon>Euteleostomi</taxon>
        <taxon>Actinopterygii</taxon>
        <taxon>Neopterygii</taxon>
        <taxon>Teleostei</taxon>
        <taxon>Neoteleostei</taxon>
        <taxon>Acanthomorphata</taxon>
        <taxon>Ovalentaria</taxon>
        <taxon>Atherinomorphae</taxon>
        <taxon>Cyprinodontiformes</taxon>
        <taxon>Goodeidae</taxon>
        <taxon>Goodea</taxon>
    </lineage>
</organism>
<sequence>APRFLLVAQALGKLGLPQLLPEVYFSLCIMSSSYSVSLAGPAPWGFRLQGGKDFCLPLTISRLTEGGKAVKAGMNTGDIILSINGISSEGMNHLEAQNKIKACTGNLSLTLKR</sequence>
<dbReference type="PANTHER" id="PTHR24214:SF32">
    <property type="entry name" value="PDZ AND LIM DOMAIN PROTEIN 5"/>
    <property type="match status" value="1"/>
</dbReference>
<dbReference type="InterPro" id="IPR036034">
    <property type="entry name" value="PDZ_sf"/>
</dbReference>
<dbReference type="Gene3D" id="2.30.42.10">
    <property type="match status" value="1"/>
</dbReference>
<keyword evidence="6" id="KW-1185">Reference proteome</keyword>
<dbReference type="CDD" id="cd06753">
    <property type="entry name" value="PDZ_PDLIM-like"/>
    <property type="match status" value="1"/>
</dbReference>